<keyword evidence="2" id="KW-1185">Reference proteome</keyword>
<reference evidence="1" key="1">
    <citation type="journal article" date="2023" name="Science">
        <title>Genome structures resolve the early diversification of teleost fishes.</title>
        <authorList>
            <person name="Parey E."/>
            <person name="Louis A."/>
            <person name="Montfort J."/>
            <person name="Bouchez O."/>
            <person name="Roques C."/>
            <person name="Iampietro C."/>
            <person name="Lluch J."/>
            <person name="Castinel A."/>
            <person name="Donnadieu C."/>
            <person name="Desvignes T."/>
            <person name="Floi Bucao C."/>
            <person name="Jouanno E."/>
            <person name="Wen M."/>
            <person name="Mejri S."/>
            <person name="Dirks R."/>
            <person name="Jansen H."/>
            <person name="Henkel C."/>
            <person name="Chen W.J."/>
            <person name="Zahm M."/>
            <person name="Cabau C."/>
            <person name="Klopp C."/>
            <person name="Thompson A.W."/>
            <person name="Robinson-Rechavi M."/>
            <person name="Braasch I."/>
            <person name="Lecointre G."/>
            <person name="Bobe J."/>
            <person name="Postlethwait J.H."/>
            <person name="Berthelot C."/>
            <person name="Roest Crollius H."/>
            <person name="Guiguen Y."/>
        </authorList>
    </citation>
    <scope>NUCLEOTIDE SEQUENCE</scope>
    <source>
        <strain evidence="1">NC1722</strain>
    </source>
</reference>
<organism evidence="1 2">
    <name type="scientific">Aldrovandia affinis</name>
    <dbReference type="NCBI Taxonomy" id="143900"/>
    <lineage>
        <taxon>Eukaryota</taxon>
        <taxon>Metazoa</taxon>
        <taxon>Chordata</taxon>
        <taxon>Craniata</taxon>
        <taxon>Vertebrata</taxon>
        <taxon>Euteleostomi</taxon>
        <taxon>Actinopterygii</taxon>
        <taxon>Neopterygii</taxon>
        <taxon>Teleostei</taxon>
        <taxon>Notacanthiformes</taxon>
        <taxon>Halosauridae</taxon>
        <taxon>Aldrovandia</taxon>
    </lineage>
</organism>
<name>A0AAD7WET4_9TELE</name>
<evidence type="ECO:0000313" key="2">
    <source>
        <dbReference type="Proteomes" id="UP001221898"/>
    </source>
</evidence>
<proteinExistence type="predicted"/>
<dbReference type="PANTHER" id="PTHR47018">
    <property type="entry name" value="CXC DOMAIN-CONTAINING PROTEIN-RELATED"/>
    <property type="match status" value="1"/>
</dbReference>
<sequence>MSAVVFAELVLYIEEARQDEETAPVFRLADLVQLYQSRIEQLGVQLDTRVHSTRLKQRLLAQFPDMRAHTKGKDILMAFEEDLGAALAKACELDSDSDAVHLAHAAQIVRRHMFGEAKPFTGFPEGCQEESVPPLLLALVSMILEGPSIKEQMADTNLAAIATTQILKFNSVKHKRTRGTTSSTSVRHSVAQETPLPIYIGMMLHAHTRKKELVDRLLHLGLSISYDRVLQLSAQMGNSVCQQFHRERVVCPPKMCGQVFTTAAVDNIDHNPSATTSKDSFHGTAISLIQHPSYTGEGVDRSIVIVGGSGDARSKTVAPLPHYYTDVPPVTSSIKKSPVPAARVASLTRGDFKQQTDEEYQWLGNAKRVLEDNTGTVDNDSTSWAAFHASRQPPDA</sequence>
<accession>A0AAD7WET4</accession>
<evidence type="ECO:0000313" key="1">
    <source>
        <dbReference type="EMBL" id="KAJ8393329.1"/>
    </source>
</evidence>
<dbReference type="Proteomes" id="UP001221898">
    <property type="component" value="Unassembled WGS sequence"/>
</dbReference>
<dbReference type="AlphaFoldDB" id="A0AAD7WET4"/>
<protein>
    <submittedName>
        <fullName evidence="1">Uncharacterized protein</fullName>
    </submittedName>
</protein>
<gene>
    <name evidence="1" type="ORF">AAFF_G00062300</name>
</gene>
<dbReference type="EMBL" id="JAINUG010000138">
    <property type="protein sequence ID" value="KAJ8393329.1"/>
    <property type="molecule type" value="Genomic_DNA"/>
</dbReference>
<comment type="caution">
    <text evidence="1">The sequence shown here is derived from an EMBL/GenBank/DDBJ whole genome shotgun (WGS) entry which is preliminary data.</text>
</comment>